<sequence>MVISEEKIGKRVVILGSGWASQSCIKIINDKNPEVDSITVVSPLNYFLFTPLLLSASVGTVEVRSIVEPIRSTNPFVKHIEGAAYKVDPFKKLVHIEPVLTHNPNNVTNVTIPYDTLVVSVVVSVGEEATTRAVPGARDCVFQLKTAEDAQLIRRCIVDSFERATLAMQSGTKSWKKDTKTLLTYVIVGGGPTGLEFCGELYDFLTDDCGVQYPEIIKFSKVVLIDSGRTVEKDPFKILLKDKGLERLNSRKRVGLAKQRVVAVEGSGPKGDQPPFLVKFESGQEVNCGMVIWAGGTAQRQVVTDLMEDLGCEGRRLPIDEWMRVTGPHCERGSILAMGDNACFTRAGKFGLPATAAVAGQQGPYVARLINRNYDLSVKGGPPELPSFSMFHPKEAKPFEYEDLGAMTYLGDDEAILATNFFDNNFSLQGAIAFLLWRSVYVVKQVSTRNRLLVTMDFFKSKLVGRDTSRF</sequence>
<reference evidence="9" key="1">
    <citation type="journal article" date="2023" name="Commun. Biol.">
        <title>Genome analysis of Parmales, the sister group of diatoms, reveals the evolutionary specialization of diatoms from phago-mixotrophs to photoautotrophs.</title>
        <authorList>
            <person name="Ban H."/>
            <person name="Sato S."/>
            <person name="Yoshikawa S."/>
            <person name="Yamada K."/>
            <person name="Nakamura Y."/>
            <person name="Ichinomiya M."/>
            <person name="Sato N."/>
            <person name="Blanc-Mathieu R."/>
            <person name="Endo H."/>
            <person name="Kuwata A."/>
            <person name="Ogata H."/>
        </authorList>
    </citation>
    <scope>NUCLEOTIDE SEQUENCE [LARGE SCALE GENOMIC DNA]</scope>
</reference>
<comment type="similarity">
    <text evidence="1">Belongs to the NADH dehydrogenase family.</text>
</comment>
<organism evidence="8 9">
    <name type="scientific">Triparma laevis f. inornata</name>
    <dbReference type="NCBI Taxonomy" id="1714386"/>
    <lineage>
        <taxon>Eukaryota</taxon>
        <taxon>Sar</taxon>
        <taxon>Stramenopiles</taxon>
        <taxon>Ochrophyta</taxon>
        <taxon>Bolidophyceae</taxon>
        <taxon>Parmales</taxon>
        <taxon>Triparmaceae</taxon>
        <taxon>Triparma</taxon>
    </lineage>
</organism>
<keyword evidence="2" id="KW-0285">Flavoprotein</keyword>
<dbReference type="Pfam" id="PF22366">
    <property type="entry name" value="NDH2_C"/>
    <property type="match status" value="1"/>
</dbReference>
<dbReference type="Gene3D" id="3.50.50.100">
    <property type="match status" value="1"/>
</dbReference>
<dbReference type="EMBL" id="BLQM01000049">
    <property type="protein sequence ID" value="GMH56062.1"/>
    <property type="molecule type" value="Genomic_DNA"/>
</dbReference>
<evidence type="ECO:0000256" key="4">
    <source>
        <dbReference type="ARBA" id="ARBA00023002"/>
    </source>
</evidence>
<dbReference type="Proteomes" id="UP001162640">
    <property type="component" value="Unassembled WGS sequence"/>
</dbReference>
<dbReference type="GO" id="GO:0003954">
    <property type="term" value="F:NADH dehydrogenase activity"/>
    <property type="evidence" value="ECO:0007669"/>
    <property type="project" value="InterPro"/>
</dbReference>
<evidence type="ECO:0000313" key="9">
    <source>
        <dbReference type="Proteomes" id="UP001162640"/>
    </source>
</evidence>
<dbReference type="SUPFAM" id="SSF51905">
    <property type="entry name" value="FAD/NAD(P)-binding domain"/>
    <property type="match status" value="2"/>
</dbReference>
<keyword evidence="3" id="KW-0274">FAD</keyword>
<comment type="caution">
    <text evidence="8">The sequence shown here is derived from an EMBL/GenBank/DDBJ whole genome shotgun (WGS) entry which is preliminary data.</text>
</comment>
<evidence type="ECO:0000259" key="6">
    <source>
        <dbReference type="Pfam" id="PF07992"/>
    </source>
</evidence>
<dbReference type="InterPro" id="IPR036188">
    <property type="entry name" value="FAD/NAD-bd_sf"/>
</dbReference>
<evidence type="ECO:0000256" key="5">
    <source>
        <dbReference type="ARBA" id="ARBA00023027"/>
    </source>
</evidence>
<dbReference type="InterPro" id="IPR045024">
    <property type="entry name" value="NDH-2"/>
</dbReference>
<dbReference type="GO" id="GO:0005739">
    <property type="term" value="C:mitochondrion"/>
    <property type="evidence" value="ECO:0007669"/>
    <property type="project" value="TreeGrafter"/>
</dbReference>
<evidence type="ECO:0000313" key="8">
    <source>
        <dbReference type="EMBL" id="GMH56062.1"/>
    </source>
</evidence>
<keyword evidence="5" id="KW-0520">NAD</keyword>
<evidence type="ECO:0000259" key="7">
    <source>
        <dbReference type="Pfam" id="PF22366"/>
    </source>
</evidence>
<dbReference type="PANTHER" id="PTHR43706:SF38">
    <property type="entry name" value="FAD_NAD(P)-BINDING DOMAIN-CONTAINING PROTEIN"/>
    <property type="match status" value="1"/>
</dbReference>
<dbReference type="Pfam" id="PF07992">
    <property type="entry name" value="Pyr_redox_2"/>
    <property type="match status" value="1"/>
</dbReference>
<dbReference type="PROSITE" id="PS51257">
    <property type="entry name" value="PROKAR_LIPOPROTEIN"/>
    <property type="match status" value="1"/>
</dbReference>
<accession>A0A9W6ZRH8</accession>
<protein>
    <recommendedName>
        <fullName evidence="10">FAD/NAD(P)-binding domain-containing protein</fullName>
    </recommendedName>
</protein>
<feature type="domain" description="External alternative NADH-ubiquinone oxidoreductase-like C-terminal" evidence="7">
    <location>
        <begin position="404"/>
        <end position="467"/>
    </location>
</feature>
<dbReference type="AlphaFoldDB" id="A0A9W6ZRH8"/>
<dbReference type="InterPro" id="IPR023753">
    <property type="entry name" value="FAD/NAD-binding_dom"/>
</dbReference>
<proteinExistence type="inferred from homology"/>
<evidence type="ECO:0000256" key="3">
    <source>
        <dbReference type="ARBA" id="ARBA00022827"/>
    </source>
</evidence>
<evidence type="ECO:0000256" key="2">
    <source>
        <dbReference type="ARBA" id="ARBA00022630"/>
    </source>
</evidence>
<evidence type="ECO:0008006" key="10">
    <source>
        <dbReference type="Google" id="ProtNLM"/>
    </source>
</evidence>
<evidence type="ECO:0000256" key="1">
    <source>
        <dbReference type="ARBA" id="ARBA00005272"/>
    </source>
</evidence>
<dbReference type="PANTHER" id="PTHR43706">
    <property type="entry name" value="NADH DEHYDROGENASE"/>
    <property type="match status" value="1"/>
</dbReference>
<gene>
    <name evidence="8" type="ORF">TL16_g02049</name>
</gene>
<dbReference type="InterPro" id="IPR054585">
    <property type="entry name" value="NDH2-like_C"/>
</dbReference>
<keyword evidence="4" id="KW-0560">Oxidoreductase</keyword>
<feature type="domain" description="FAD/NAD(P)-binding" evidence="6">
    <location>
        <begin position="11"/>
        <end position="363"/>
    </location>
</feature>
<name>A0A9W6ZRH8_9STRA</name>